<dbReference type="Proteomes" id="UP001148737">
    <property type="component" value="Unassembled WGS sequence"/>
</dbReference>
<protein>
    <submittedName>
        <fullName evidence="1">Uncharacterized protein</fullName>
    </submittedName>
</protein>
<evidence type="ECO:0000313" key="1">
    <source>
        <dbReference type="EMBL" id="KAJ3498832.1"/>
    </source>
</evidence>
<comment type="caution">
    <text evidence="1">The sequence shown here is derived from an EMBL/GenBank/DDBJ whole genome shotgun (WGS) entry which is preliminary data.</text>
</comment>
<proteinExistence type="predicted"/>
<accession>A0ACC1R6T4</accession>
<organism evidence="1 2">
    <name type="scientific">Lecanicillium saksenae</name>
    <dbReference type="NCBI Taxonomy" id="468837"/>
    <lineage>
        <taxon>Eukaryota</taxon>
        <taxon>Fungi</taxon>
        <taxon>Dikarya</taxon>
        <taxon>Ascomycota</taxon>
        <taxon>Pezizomycotina</taxon>
        <taxon>Sordariomycetes</taxon>
        <taxon>Hypocreomycetidae</taxon>
        <taxon>Hypocreales</taxon>
        <taxon>Cordycipitaceae</taxon>
        <taxon>Lecanicillium</taxon>
    </lineage>
</organism>
<reference evidence="1" key="1">
    <citation type="submission" date="2022-07" db="EMBL/GenBank/DDBJ databases">
        <title>Genome Sequence of Lecanicillium saksenae.</title>
        <authorList>
            <person name="Buettner E."/>
        </authorList>
    </citation>
    <scope>NUCLEOTIDE SEQUENCE</scope>
    <source>
        <strain evidence="1">VT-O1</strain>
    </source>
</reference>
<sequence>MLSTIAALALAAMAAGSPVQLEAREHDDFRNEMLAAHNWYRSQHSAAPLNWDNGLADYALDWARRCSENPRHSGGPHGENIAWGTGWSSSYGWANLWGNERTHFDFNNPHWDPPTGHFTQLVWKSTTKVGCGWAHCSYGDNIVCSYDPAGNVDGDDNRYWRENVGRQTSGNLDDEFQG</sequence>
<keyword evidence="2" id="KW-1185">Reference proteome</keyword>
<evidence type="ECO:0000313" key="2">
    <source>
        <dbReference type="Proteomes" id="UP001148737"/>
    </source>
</evidence>
<gene>
    <name evidence="1" type="ORF">NLG97_g809</name>
</gene>
<name>A0ACC1R6T4_9HYPO</name>
<dbReference type="EMBL" id="JANAKD010000032">
    <property type="protein sequence ID" value="KAJ3498832.1"/>
    <property type="molecule type" value="Genomic_DNA"/>
</dbReference>